<evidence type="ECO:0000313" key="3">
    <source>
        <dbReference type="Proteomes" id="UP001168380"/>
    </source>
</evidence>
<sequence length="141" mass="15871">MLAYTGHSHFISQDELDTIHNYYEKRVVEAIFEASERAREGDRNFVADVACVALNRLPPRYIRHDVDMTFFMSPQELEEMNDKVARAVNDAITYVTDREDPLEPPVPEQKPTAAGKATTKAKPATKAKSSGKGKSKSRKET</sequence>
<accession>A0ABT8TGF2</accession>
<dbReference type="Proteomes" id="UP001168380">
    <property type="component" value="Unassembled WGS sequence"/>
</dbReference>
<dbReference type="InterPro" id="IPR019657">
    <property type="entry name" value="ComFB"/>
</dbReference>
<keyword evidence="3" id="KW-1185">Reference proteome</keyword>
<feature type="region of interest" description="Disordered" evidence="1">
    <location>
        <begin position="95"/>
        <end position="141"/>
    </location>
</feature>
<organism evidence="2 3">
    <name type="scientific">Gilvimarinus algae</name>
    <dbReference type="NCBI Taxonomy" id="3058037"/>
    <lineage>
        <taxon>Bacteria</taxon>
        <taxon>Pseudomonadati</taxon>
        <taxon>Pseudomonadota</taxon>
        <taxon>Gammaproteobacteria</taxon>
        <taxon>Cellvibrionales</taxon>
        <taxon>Cellvibrionaceae</taxon>
        <taxon>Gilvimarinus</taxon>
    </lineage>
</organism>
<reference evidence="2" key="1">
    <citation type="submission" date="2023-07" db="EMBL/GenBank/DDBJ databases">
        <title>Gilvimarinus algae sp. nov., isolated from the surface of Kelp.</title>
        <authorList>
            <person name="Sun Y.Y."/>
            <person name="Gong Y."/>
            <person name="Du Z.J."/>
        </authorList>
    </citation>
    <scope>NUCLEOTIDE SEQUENCE</scope>
    <source>
        <strain evidence="2">SDUM040014</strain>
    </source>
</reference>
<comment type="caution">
    <text evidence="2">The sequence shown here is derived from an EMBL/GenBank/DDBJ whole genome shotgun (WGS) entry which is preliminary data.</text>
</comment>
<gene>
    <name evidence="2" type="ORF">QWI16_12475</name>
</gene>
<dbReference type="EMBL" id="JAULRT010000059">
    <property type="protein sequence ID" value="MDO3382986.1"/>
    <property type="molecule type" value="Genomic_DNA"/>
</dbReference>
<protein>
    <submittedName>
        <fullName evidence="2">Late competence development ComFB family protein</fullName>
    </submittedName>
</protein>
<evidence type="ECO:0000256" key="1">
    <source>
        <dbReference type="SAM" id="MobiDB-lite"/>
    </source>
</evidence>
<feature type="compositionally biased region" description="Low complexity" evidence="1">
    <location>
        <begin position="110"/>
        <end position="122"/>
    </location>
</feature>
<proteinExistence type="predicted"/>
<dbReference type="RefSeq" id="WP_302713583.1">
    <property type="nucleotide sequence ID" value="NZ_JAULRT010000059.1"/>
</dbReference>
<feature type="compositionally biased region" description="Basic residues" evidence="1">
    <location>
        <begin position="123"/>
        <end position="141"/>
    </location>
</feature>
<dbReference type="Pfam" id="PF10719">
    <property type="entry name" value="ComFB"/>
    <property type="match status" value="1"/>
</dbReference>
<evidence type="ECO:0000313" key="2">
    <source>
        <dbReference type="EMBL" id="MDO3382986.1"/>
    </source>
</evidence>
<name>A0ABT8TGF2_9GAMM</name>